<dbReference type="RefSeq" id="WP_336587459.1">
    <property type="nucleotide sequence ID" value="NZ_JBBAXC010000010.1"/>
</dbReference>
<dbReference type="GO" id="GO:0016301">
    <property type="term" value="F:kinase activity"/>
    <property type="evidence" value="ECO:0007669"/>
    <property type="project" value="UniProtKB-KW"/>
</dbReference>
<keyword evidence="1" id="KW-0808">Transferase</keyword>
<keyword evidence="2" id="KW-1185">Reference proteome</keyword>
<proteinExistence type="predicted"/>
<dbReference type="Pfam" id="PF08757">
    <property type="entry name" value="CotH"/>
    <property type="match status" value="1"/>
</dbReference>
<dbReference type="EMBL" id="JBBAXC010000010">
    <property type="protein sequence ID" value="MEI5908017.1"/>
    <property type="molecule type" value="Genomic_DNA"/>
</dbReference>
<evidence type="ECO:0000313" key="1">
    <source>
        <dbReference type="EMBL" id="MEI5908017.1"/>
    </source>
</evidence>
<dbReference type="PANTHER" id="PTHR40050:SF1">
    <property type="entry name" value="INNER SPORE COAT PROTEIN H"/>
    <property type="match status" value="1"/>
</dbReference>
<protein>
    <submittedName>
        <fullName evidence="1">CotH kinase family protein</fullName>
    </submittedName>
</protein>
<sequence length="362" mass="42662">MAIRNLPTYHLHFHPLDLFELRSDIWSEVPVQATLKNRKKKLQVDVVYRGSHIRKFKKKSYHIQFYKPKTFKGVKELHLNSEFNDPSLLRNKLSLDFFSQLGILSPKSHHMALNINSNYEGVYLALESVDEHFLKDRCLPPGAIYYAVNDDANFSLMSEIDQDVKKSLKVGYERKCGHKADDLALEKFIYNINSTPPAKFEEMISKHLHVEQYLKWLAGIVCVQNFDGFVHNYALYYNRKNHLFQLIPWDYDATWGRDVNGKDLHPEYVRIEGFNTLSARLLAVPTYRRHYHEILTSILETEFTTRNMETKISSLQEQICPYVQKDPYLKDKAHMFLNEAELILTFIKKRNAYLKKELKKLQ</sequence>
<dbReference type="InterPro" id="IPR014867">
    <property type="entry name" value="Spore_coat_CotH_CotH2/3/7"/>
</dbReference>
<reference evidence="1 2" key="1">
    <citation type="journal article" date="2018" name="J. Microbiol.">
        <title>Bacillus spongiae sp. nov., isolated from sponge of Jeju Island.</title>
        <authorList>
            <person name="Lee G.E."/>
            <person name="Im W.T."/>
            <person name="Park J.S."/>
        </authorList>
    </citation>
    <scope>NUCLEOTIDE SEQUENCE [LARGE SCALE GENOMIC DNA]</scope>
    <source>
        <strain evidence="1 2">135PIL107-10</strain>
    </source>
</reference>
<name>A0ABU8HFG4_9BACI</name>
<gene>
    <name evidence="1" type="ORF">WAK64_13230</name>
</gene>
<dbReference type="PANTHER" id="PTHR40050">
    <property type="entry name" value="INNER SPORE COAT PROTEIN H"/>
    <property type="match status" value="1"/>
</dbReference>
<accession>A0ABU8HFG4</accession>
<evidence type="ECO:0000313" key="2">
    <source>
        <dbReference type="Proteomes" id="UP001312865"/>
    </source>
</evidence>
<dbReference type="Proteomes" id="UP001312865">
    <property type="component" value="Unassembled WGS sequence"/>
</dbReference>
<comment type="caution">
    <text evidence="1">The sequence shown here is derived from an EMBL/GenBank/DDBJ whole genome shotgun (WGS) entry which is preliminary data.</text>
</comment>
<keyword evidence="1" id="KW-0418">Kinase</keyword>
<organism evidence="1 2">
    <name type="scientific">Bacillus spongiae</name>
    <dbReference type="NCBI Taxonomy" id="2683610"/>
    <lineage>
        <taxon>Bacteria</taxon>
        <taxon>Bacillati</taxon>
        <taxon>Bacillota</taxon>
        <taxon>Bacilli</taxon>
        <taxon>Bacillales</taxon>
        <taxon>Bacillaceae</taxon>
        <taxon>Bacillus</taxon>
    </lineage>
</organism>